<evidence type="ECO:0000256" key="1">
    <source>
        <dbReference type="SAM" id="MobiDB-lite"/>
    </source>
</evidence>
<dbReference type="EMBL" id="WVTA01000013">
    <property type="protein sequence ID" value="KAK3203037.1"/>
    <property type="molecule type" value="Genomic_DNA"/>
</dbReference>
<dbReference type="AlphaFoldDB" id="A0AAN6LS35"/>
<protein>
    <submittedName>
        <fullName evidence="2">Uncharacterized protein</fullName>
    </submittedName>
</protein>
<name>A0AAN6LS35_9PLEO</name>
<evidence type="ECO:0000313" key="2">
    <source>
        <dbReference type="EMBL" id="KAK3203037.1"/>
    </source>
</evidence>
<organism evidence="2 3">
    <name type="scientific">Pseudopithomyces chartarum</name>
    <dbReference type="NCBI Taxonomy" id="1892770"/>
    <lineage>
        <taxon>Eukaryota</taxon>
        <taxon>Fungi</taxon>
        <taxon>Dikarya</taxon>
        <taxon>Ascomycota</taxon>
        <taxon>Pezizomycotina</taxon>
        <taxon>Dothideomycetes</taxon>
        <taxon>Pleosporomycetidae</taxon>
        <taxon>Pleosporales</taxon>
        <taxon>Massarineae</taxon>
        <taxon>Didymosphaeriaceae</taxon>
        <taxon>Pseudopithomyces</taxon>
    </lineage>
</organism>
<keyword evidence="3" id="KW-1185">Reference proteome</keyword>
<dbReference type="Proteomes" id="UP001280581">
    <property type="component" value="Unassembled WGS sequence"/>
</dbReference>
<sequence>MACPKPPALAGQPPDQQEARNDEERRALVACFALGAIGALAVKSEPMRWSSLIARACDRLSKNVDNKGDTVLVAMARISRVSVEAYNILQSIQDDPESAPHAVHQIKALGIMLDVVRGGLTPDELQNCMVLNYLHAVEVQIYEPALYGIPPRSSSVAVDFQRIECFTACLQACKASLDNYIAIPSLTMNMPQVLAFSNTSQVLYSLSVLDCAGWDRFAARASVDVLWYFDQVVVKFEEACRQLTKEYGSEENIFSLAGGHEGLRSLSATWRESLEHATGARLDFEGGLVGVGDAWTINADMWFTNVWGDVQF</sequence>
<comment type="caution">
    <text evidence="2">The sequence shown here is derived from an EMBL/GenBank/DDBJ whole genome shotgun (WGS) entry which is preliminary data.</text>
</comment>
<gene>
    <name evidence="2" type="ORF">GRF29_154g1572239</name>
</gene>
<reference evidence="2 3" key="1">
    <citation type="submission" date="2021-02" db="EMBL/GenBank/DDBJ databases">
        <title>Genome assembly of Pseudopithomyces chartarum.</title>
        <authorList>
            <person name="Jauregui R."/>
            <person name="Singh J."/>
            <person name="Voisey C."/>
        </authorList>
    </citation>
    <scope>NUCLEOTIDE SEQUENCE [LARGE SCALE GENOMIC DNA]</scope>
    <source>
        <strain evidence="2 3">AGR01</strain>
    </source>
</reference>
<proteinExistence type="predicted"/>
<accession>A0AAN6LS35</accession>
<feature type="region of interest" description="Disordered" evidence="1">
    <location>
        <begin position="1"/>
        <end position="22"/>
    </location>
</feature>
<evidence type="ECO:0000313" key="3">
    <source>
        <dbReference type="Proteomes" id="UP001280581"/>
    </source>
</evidence>